<name>A0ABD1D334_CULPP</name>
<dbReference type="InterPro" id="IPR000649">
    <property type="entry name" value="IF-2B-related"/>
</dbReference>
<evidence type="ECO:0000256" key="9">
    <source>
        <dbReference type="ARBA" id="ARBA00046432"/>
    </source>
</evidence>
<comment type="similarity">
    <text evidence="2 10">Belongs to the eIF-2B alpha/beta/delta subunits family.</text>
</comment>
<evidence type="ECO:0000313" key="11">
    <source>
        <dbReference type="EMBL" id="KAL1391653.1"/>
    </source>
</evidence>
<dbReference type="AlphaFoldDB" id="A0ABD1D334"/>
<dbReference type="GO" id="GO:0003743">
    <property type="term" value="F:translation initiation factor activity"/>
    <property type="evidence" value="ECO:0007669"/>
    <property type="project" value="UniProtKB-KW"/>
</dbReference>
<dbReference type="EMBL" id="JBEHCU010007800">
    <property type="protein sequence ID" value="KAL1391653.1"/>
    <property type="molecule type" value="Genomic_DNA"/>
</dbReference>
<dbReference type="Pfam" id="PF01008">
    <property type="entry name" value="IF-2B"/>
    <property type="match status" value="1"/>
</dbReference>
<comment type="subcellular location">
    <subcellularLocation>
        <location evidence="1">Cytoplasm</location>
        <location evidence="1">Cytosol</location>
    </subcellularLocation>
</comment>
<comment type="subunit">
    <text evidence="9">Component of the translation initiation factor 2B (eIF2B) complex which is a heterodecamer of two sets of five different subunits: alpha, beta, gamma, delta and epsilon. Subunits alpha, beta and delta comprise a regulatory subcomplex and subunits epsilon and gamma comprise a catalytic subcomplex. Within the complex, the hexameric regulatory complex resides at the center, with the two heterodimeric catalytic subcomplexes bound on opposite sides.</text>
</comment>
<organism evidence="11 12">
    <name type="scientific">Culex pipiens pipiens</name>
    <name type="common">Northern house mosquito</name>
    <dbReference type="NCBI Taxonomy" id="38569"/>
    <lineage>
        <taxon>Eukaryota</taxon>
        <taxon>Metazoa</taxon>
        <taxon>Ecdysozoa</taxon>
        <taxon>Arthropoda</taxon>
        <taxon>Hexapoda</taxon>
        <taxon>Insecta</taxon>
        <taxon>Pterygota</taxon>
        <taxon>Neoptera</taxon>
        <taxon>Endopterygota</taxon>
        <taxon>Diptera</taxon>
        <taxon>Nematocera</taxon>
        <taxon>Culicoidea</taxon>
        <taxon>Culicidae</taxon>
        <taxon>Culicinae</taxon>
        <taxon>Culicini</taxon>
        <taxon>Culex</taxon>
        <taxon>Culex</taxon>
    </lineage>
</organism>
<dbReference type="Gene3D" id="3.40.50.10470">
    <property type="entry name" value="Translation initiation factor eif-2b, domain 2"/>
    <property type="match status" value="1"/>
</dbReference>
<keyword evidence="4" id="KW-0396">Initiation factor</keyword>
<dbReference type="PANTHER" id="PTHR10233">
    <property type="entry name" value="TRANSLATION INITIATION FACTOR EIF-2B"/>
    <property type="match status" value="1"/>
</dbReference>
<evidence type="ECO:0000256" key="1">
    <source>
        <dbReference type="ARBA" id="ARBA00004514"/>
    </source>
</evidence>
<evidence type="ECO:0000256" key="2">
    <source>
        <dbReference type="ARBA" id="ARBA00007251"/>
    </source>
</evidence>
<dbReference type="InterPro" id="IPR037171">
    <property type="entry name" value="NagB/RpiA_transferase-like"/>
</dbReference>
<comment type="function">
    <text evidence="6">Acts as a component of the translation initiation factor 2B (eIF2B) complex, which catalyzes the exchange of GDP for GTP on eukaryotic initiation factor 2 (eIF2) gamma subunit. Its guanine nucleotide exchange factor activity is repressed when bound to eIF2 complex phosphorylated on the alpha subunit, thereby limiting the amount of methionyl-initiator methionine tRNA available to the ribosome and consequently global translation is repressed.</text>
</comment>
<dbReference type="GO" id="GO:0005829">
    <property type="term" value="C:cytosol"/>
    <property type="evidence" value="ECO:0007669"/>
    <property type="project" value="UniProtKB-SubCell"/>
</dbReference>
<protein>
    <recommendedName>
        <fullName evidence="7">Translation initiation factor eIF2B subunit delta</fullName>
    </recommendedName>
    <alternativeName>
        <fullName evidence="8">eIF2B GDP-GTP exchange factor subunit delta</fullName>
    </alternativeName>
</protein>
<keyword evidence="12" id="KW-1185">Reference proteome</keyword>
<dbReference type="InterPro" id="IPR042529">
    <property type="entry name" value="IF_2B-like_C"/>
</dbReference>
<dbReference type="FunFam" id="3.40.50.10470:FF:000002">
    <property type="entry name" value="Probable translation initiation factor eIF-2B subunit delta"/>
    <property type="match status" value="1"/>
</dbReference>
<dbReference type="PANTHER" id="PTHR10233:SF14">
    <property type="entry name" value="TRANSLATION INITIATION FACTOR EIF-2B SUBUNIT DELTA"/>
    <property type="match status" value="1"/>
</dbReference>
<dbReference type="GO" id="GO:0007417">
    <property type="term" value="P:central nervous system development"/>
    <property type="evidence" value="ECO:0007669"/>
    <property type="project" value="UniProtKB-ARBA"/>
</dbReference>
<evidence type="ECO:0000256" key="5">
    <source>
        <dbReference type="ARBA" id="ARBA00022917"/>
    </source>
</evidence>
<keyword evidence="3" id="KW-0963">Cytoplasm</keyword>
<evidence type="ECO:0000256" key="6">
    <source>
        <dbReference type="ARBA" id="ARBA00043898"/>
    </source>
</evidence>
<gene>
    <name evidence="11" type="ORF">pipiens_012253</name>
</gene>
<evidence type="ECO:0000256" key="8">
    <source>
        <dbReference type="ARBA" id="ARBA00044356"/>
    </source>
</evidence>
<proteinExistence type="inferred from homology"/>
<evidence type="ECO:0000256" key="10">
    <source>
        <dbReference type="RuleBase" id="RU003814"/>
    </source>
</evidence>
<reference evidence="11 12" key="1">
    <citation type="submission" date="2024-05" db="EMBL/GenBank/DDBJ databases">
        <title>Culex pipiens pipiens assembly and annotation.</title>
        <authorList>
            <person name="Alout H."/>
            <person name="Durand T."/>
        </authorList>
    </citation>
    <scope>NUCLEOTIDE SEQUENCE [LARGE SCALE GENOMIC DNA]</scope>
    <source>
        <strain evidence="11">HA-2024</strain>
        <tissue evidence="11">Whole body</tissue>
    </source>
</reference>
<dbReference type="SUPFAM" id="SSF100950">
    <property type="entry name" value="NagB/RpiA/CoA transferase-like"/>
    <property type="match status" value="1"/>
</dbReference>
<dbReference type="Proteomes" id="UP001562425">
    <property type="component" value="Unassembled WGS sequence"/>
</dbReference>
<comment type="caution">
    <text evidence="11">The sequence shown here is derived from an EMBL/GenBank/DDBJ whole genome shotgun (WGS) entry which is preliminary data.</text>
</comment>
<evidence type="ECO:0000256" key="4">
    <source>
        <dbReference type="ARBA" id="ARBA00022540"/>
    </source>
</evidence>
<feature type="non-terminal residue" evidence="11">
    <location>
        <position position="1"/>
    </location>
</feature>
<dbReference type="GO" id="GO:0005085">
    <property type="term" value="F:guanyl-nucleotide exchange factor activity"/>
    <property type="evidence" value="ECO:0007669"/>
    <property type="project" value="UniProtKB-ARBA"/>
</dbReference>
<evidence type="ECO:0000256" key="7">
    <source>
        <dbReference type="ARBA" id="ARBA00044147"/>
    </source>
</evidence>
<keyword evidence="5" id="KW-0648">Protein biosynthesis</keyword>
<dbReference type="GO" id="GO:0140535">
    <property type="term" value="C:intracellular protein-containing complex"/>
    <property type="evidence" value="ECO:0007669"/>
    <property type="project" value="UniProtKB-ARBA"/>
</dbReference>
<sequence>QKEFLFEAIDTYIRDQIEKAEEAICISVQEKIYDGDVLLTYGCSSLIRRILEEAHRRTKRFRVVIVDSRPRTGEHDMLRQLVAQGVDCTVVLINAISYVIPEVTKVLLSAHALLANGCVMSRVGTAQIALVAKSYNVPVLVCCETHKFSERVQTDAFVYNEIGNPNELILDSGTRENRLHNPLAEWESISHLTPLNMHYDVTPPELVTAVVTEVAILPCTSVPVILRIKPSEVGY</sequence>
<accession>A0ABD1D334</accession>
<evidence type="ECO:0000313" key="12">
    <source>
        <dbReference type="Proteomes" id="UP001562425"/>
    </source>
</evidence>
<dbReference type="GO" id="GO:0048513">
    <property type="term" value="P:animal organ development"/>
    <property type="evidence" value="ECO:0007669"/>
    <property type="project" value="UniProtKB-ARBA"/>
</dbReference>
<evidence type="ECO:0000256" key="3">
    <source>
        <dbReference type="ARBA" id="ARBA00022490"/>
    </source>
</evidence>